<reference evidence="2" key="1">
    <citation type="submission" date="2020-09" db="EMBL/GenBank/DDBJ databases">
        <title>Brevundimonas sp. LVF2 isolated from a puddle in Goettingen, Germany.</title>
        <authorList>
            <person name="Friedrich I."/>
            <person name="Klassen A."/>
            <person name="Hannes N."/>
            <person name="Schneider D."/>
            <person name="Hertel R."/>
            <person name="Daniel R."/>
        </authorList>
    </citation>
    <scope>NUCLEOTIDE SEQUENCE</scope>
    <source>
        <strain evidence="2">LVF2</strain>
    </source>
</reference>
<dbReference type="RefSeq" id="WP_207868723.1">
    <property type="nucleotide sequence ID" value="NZ_CP062222.1"/>
</dbReference>
<dbReference type="KEGG" id="bgoe:IFJ75_13580"/>
<dbReference type="CDD" id="cd21631">
    <property type="entry name" value="RHH_CopG_NikR-like"/>
    <property type="match status" value="1"/>
</dbReference>
<dbReference type="GO" id="GO:0006355">
    <property type="term" value="P:regulation of DNA-templated transcription"/>
    <property type="evidence" value="ECO:0007669"/>
    <property type="project" value="InterPro"/>
</dbReference>
<dbReference type="InterPro" id="IPR013321">
    <property type="entry name" value="Arc_rbn_hlx_hlx"/>
</dbReference>
<keyword evidence="3" id="KW-1185">Reference proteome</keyword>
<dbReference type="EMBL" id="CP062222">
    <property type="protein sequence ID" value="QTC90302.1"/>
    <property type="molecule type" value="Genomic_DNA"/>
</dbReference>
<dbReference type="Gene3D" id="1.10.1220.10">
    <property type="entry name" value="Met repressor-like"/>
    <property type="match status" value="1"/>
</dbReference>
<evidence type="ECO:0000313" key="2">
    <source>
        <dbReference type="EMBL" id="QTC90302.1"/>
    </source>
</evidence>
<sequence>MKSRLSVYLEPELLDRLEAYVERRGVSRSMIAEAAIASFLSPDAAERQEAALVRRLDRLNRHADRLERDVGIGVEMLAMFVRFWLTATPPLPEASQAAARAKGRERYGAFVESLGRRLATGRAFTRELSLDLQGNGGTGDGSGPGVDED</sequence>
<dbReference type="Proteomes" id="UP000663918">
    <property type="component" value="Chromosome"/>
</dbReference>
<evidence type="ECO:0000259" key="1">
    <source>
        <dbReference type="Pfam" id="PF01402"/>
    </source>
</evidence>
<name>A0A975C008_9CAUL</name>
<organism evidence="2 3">
    <name type="scientific">Brevundimonas goettingensis</name>
    <dbReference type="NCBI Taxonomy" id="2774190"/>
    <lineage>
        <taxon>Bacteria</taxon>
        <taxon>Pseudomonadati</taxon>
        <taxon>Pseudomonadota</taxon>
        <taxon>Alphaproteobacteria</taxon>
        <taxon>Caulobacterales</taxon>
        <taxon>Caulobacteraceae</taxon>
        <taxon>Brevundimonas</taxon>
    </lineage>
</organism>
<gene>
    <name evidence="2" type="ORF">IFJ75_13580</name>
</gene>
<protein>
    <submittedName>
        <fullName evidence="2">Ribbon-helix-helix protein, CopG family</fullName>
    </submittedName>
</protein>
<dbReference type="AlphaFoldDB" id="A0A975C008"/>
<proteinExistence type="predicted"/>
<accession>A0A975C008</accession>
<feature type="domain" description="Ribbon-helix-helix protein CopG" evidence="1">
    <location>
        <begin position="4"/>
        <end position="39"/>
    </location>
</feature>
<dbReference type="Pfam" id="PF01402">
    <property type="entry name" value="RHH_1"/>
    <property type="match status" value="1"/>
</dbReference>
<evidence type="ECO:0000313" key="3">
    <source>
        <dbReference type="Proteomes" id="UP000663918"/>
    </source>
</evidence>
<dbReference type="InterPro" id="IPR002145">
    <property type="entry name" value="CopG"/>
</dbReference>